<dbReference type="InterPro" id="IPR008705">
    <property type="entry name" value="Nanos/Xcar2"/>
</dbReference>
<evidence type="ECO:0000313" key="10">
    <source>
        <dbReference type="EMBL" id="CDQ79491.1"/>
    </source>
</evidence>
<gene>
    <name evidence="10" type="ORF">GSONMT00025987001</name>
</gene>
<sequence>MATNIITFNYLTDSSTSTQVLFEKVTVKTIAARGNVYHLAGASPLGQTHFASKPPLRLDRQATFLKCLPRATINCWNASRPQTLLMQSSRRVCMISGKVSTMQRNLMAESSLAPTHDFDMWHDYMNLGRLLEKLCDHVPDAEDHQTGRQEQQWFRLNSIGTESLSSASSISGNTSHSLGSGDYCGFCKQNGETAEIYRSHKLKSKDSKVICPILRSYICPMCGGTGDKAHTRRYCPQRNGVVPKYRGTVE</sequence>
<keyword evidence="4 8" id="KW-0863">Zinc-finger</keyword>
<organism evidence="10 11">
    <name type="scientific">Oncorhynchus mykiss</name>
    <name type="common">Rainbow trout</name>
    <name type="synonym">Salmo gairdneri</name>
    <dbReference type="NCBI Taxonomy" id="8022"/>
    <lineage>
        <taxon>Eukaryota</taxon>
        <taxon>Metazoa</taxon>
        <taxon>Chordata</taxon>
        <taxon>Craniata</taxon>
        <taxon>Vertebrata</taxon>
        <taxon>Euteleostomi</taxon>
        <taxon>Actinopterygii</taxon>
        <taxon>Neopterygii</taxon>
        <taxon>Teleostei</taxon>
        <taxon>Protacanthopterygii</taxon>
        <taxon>Salmoniformes</taxon>
        <taxon>Salmonidae</taxon>
        <taxon>Salmoninae</taxon>
        <taxon>Oncorhynchus</taxon>
    </lineage>
</organism>
<evidence type="ECO:0000256" key="3">
    <source>
        <dbReference type="ARBA" id="ARBA00022723"/>
    </source>
</evidence>
<evidence type="ECO:0000256" key="2">
    <source>
        <dbReference type="ARBA" id="ARBA00022490"/>
    </source>
</evidence>
<evidence type="ECO:0000256" key="1">
    <source>
        <dbReference type="ARBA" id="ARBA00004496"/>
    </source>
</evidence>
<dbReference type="GO" id="GO:0003723">
    <property type="term" value="F:RNA binding"/>
    <property type="evidence" value="ECO:0007669"/>
    <property type="project" value="UniProtKB-UniRule"/>
</dbReference>
<comment type="similarity">
    <text evidence="8">Belongs to the nanos family.</text>
</comment>
<dbReference type="EMBL" id="FR905461">
    <property type="protein sequence ID" value="CDQ79491.1"/>
    <property type="molecule type" value="Genomic_DNA"/>
</dbReference>
<comment type="subcellular location">
    <subcellularLocation>
        <location evidence="1">Cytoplasm</location>
    </subcellularLocation>
</comment>
<evidence type="ECO:0000256" key="8">
    <source>
        <dbReference type="PROSITE-ProRule" id="PRU00855"/>
    </source>
</evidence>
<evidence type="ECO:0000313" key="11">
    <source>
        <dbReference type="Proteomes" id="UP000193380"/>
    </source>
</evidence>
<dbReference type="PANTHER" id="PTHR12887">
    <property type="entry name" value="NANOS PROTEIN"/>
    <property type="match status" value="1"/>
</dbReference>
<accession>A0A060XJ40</accession>
<evidence type="ECO:0000259" key="9">
    <source>
        <dbReference type="PROSITE" id="PS51522"/>
    </source>
</evidence>
<reference evidence="10" key="1">
    <citation type="journal article" date="2014" name="Nat. Commun.">
        <title>The rainbow trout genome provides novel insights into evolution after whole-genome duplication in vertebrates.</title>
        <authorList>
            <person name="Berthelot C."/>
            <person name="Brunet F."/>
            <person name="Chalopin D."/>
            <person name="Juanchich A."/>
            <person name="Bernard M."/>
            <person name="Noel B."/>
            <person name="Bento P."/>
            <person name="Da Silva C."/>
            <person name="Labadie K."/>
            <person name="Alberti A."/>
            <person name="Aury J.M."/>
            <person name="Louis A."/>
            <person name="Dehais P."/>
            <person name="Bardou P."/>
            <person name="Montfort J."/>
            <person name="Klopp C."/>
            <person name="Cabau C."/>
            <person name="Gaspin C."/>
            <person name="Thorgaard G.H."/>
            <person name="Boussaha M."/>
            <person name="Quillet E."/>
            <person name="Guyomard R."/>
            <person name="Galiana D."/>
            <person name="Bobe J."/>
            <person name="Volff J.N."/>
            <person name="Genet C."/>
            <person name="Wincker P."/>
            <person name="Jaillon O."/>
            <person name="Roest Crollius H."/>
            <person name="Guiguen Y."/>
        </authorList>
    </citation>
    <scope>NUCLEOTIDE SEQUENCE [LARGE SCALE GENOMIC DNA]</scope>
</reference>
<reference evidence="10" key="2">
    <citation type="submission" date="2014-03" db="EMBL/GenBank/DDBJ databases">
        <authorList>
            <person name="Genoscope - CEA"/>
        </authorList>
    </citation>
    <scope>NUCLEOTIDE SEQUENCE</scope>
</reference>
<evidence type="ECO:0000256" key="4">
    <source>
        <dbReference type="ARBA" id="ARBA00022771"/>
    </source>
</evidence>
<evidence type="ECO:0000256" key="5">
    <source>
        <dbReference type="ARBA" id="ARBA00022833"/>
    </source>
</evidence>
<dbReference type="GO" id="GO:0005737">
    <property type="term" value="C:cytoplasm"/>
    <property type="evidence" value="ECO:0007669"/>
    <property type="project" value="UniProtKB-SubCell"/>
</dbReference>
<dbReference type="GO" id="GO:0006417">
    <property type="term" value="P:regulation of translation"/>
    <property type="evidence" value="ECO:0007669"/>
    <property type="project" value="UniProtKB-UniRule"/>
</dbReference>
<name>A0A060XJ40_ONCMY</name>
<evidence type="ECO:0000256" key="7">
    <source>
        <dbReference type="ARBA" id="ARBA00022884"/>
    </source>
</evidence>
<dbReference type="PROSITE" id="PS51522">
    <property type="entry name" value="ZF_NANOS"/>
    <property type="match status" value="1"/>
</dbReference>
<proteinExistence type="inferred from homology"/>
<evidence type="ECO:0000256" key="6">
    <source>
        <dbReference type="ARBA" id="ARBA00022845"/>
    </source>
</evidence>
<keyword evidence="2" id="KW-0963">Cytoplasm</keyword>
<dbReference type="STRING" id="8022.A0A060XJ40"/>
<dbReference type="AlphaFoldDB" id="A0A060XJ40"/>
<dbReference type="Gene3D" id="4.10.60.30">
    <property type="entry name" value="Nanos, RNA-binding domain"/>
    <property type="match status" value="1"/>
</dbReference>
<dbReference type="InterPro" id="IPR038129">
    <property type="entry name" value="Nanos_sf"/>
</dbReference>
<dbReference type="GO" id="GO:0008270">
    <property type="term" value="F:zinc ion binding"/>
    <property type="evidence" value="ECO:0007669"/>
    <property type="project" value="UniProtKB-KW"/>
</dbReference>
<dbReference type="Proteomes" id="UP000193380">
    <property type="component" value="Unassembled WGS sequence"/>
</dbReference>
<protein>
    <recommendedName>
        <fullName evidence="9">Nanos-type domain-containing protein</fullName>
    </recommendedName>
</protein>
<feature type="domain" description="Nanos-type" evidence="9">
    <location>
        <begin position="183"/>
        <end position="237"/>
    </location>
</feature>
<keyword evidence="3" id="KW-0479">Metal-binding</keyword>
<keyword evidence="5" id="KW-0862">Zinc</keyword>
<dbReference type="InterPro" id="IPR024161">
    <property type="entry name" value="Znf_nanos-typ"/>
</dbReference>
<dbReference type="Pfam" id="PF05741">
    <property type="entry name" value="zf-nanos"/>
    <property type="match status" value="1"/>
</dbReference>
<dbReference type="PaxDb" id="8022-A0A060XJ40"/>
<keyword evidence="7 8" id="KW-0694">RNA-binding</keyword>
<keyword evidence="6 8" id="KW-0810">Translation regulation</keyword>